<name>A0A8J7DDY3_9CYAN</name>
<dbReference type="Gene3D" id="2.40.10.10">
    <property type="entry name" value="Trypsin-like serine proteases"/>
    <property type="match status" value="2"/>
</dbReference>
<dbReference type="InterPro" id="IPR009003">
    <property type="entry name" value="Peptidase_S1_PA"/>
</dbReference>
<dbReference type="AlphaFoldDB" id="A0A8J7DDY3"/>
<dbReference type="EMBL" id="JADEXG010000106">
    <property type="protein sequence ID" value="MBE9080362.1"/>
    <property type="molecule type" value="Genomic_DNA"/>
</dbReference>
<dbReference type="SUPFAM" id="SSF50494">
    <property type="entry name" value="Trypsin-like serine proteases"/>
    <property type="match status" value="1"/>
</dbReference>
<evidence type="ECO:0000256" key="1">
    <source>
        <dbReference type="ARBA" id="ARBA00022729"/>
    </source>
</evidence>
<dbReference type="PANTHER" id="PTHR15462:SF8">
    <property type="entry name" value="SERINE PROTEASE"/>
    <property type="match status" value="1"/>
</dbReference>
<protein>
    <recommendedName>
        <fullName evidence="4">Serine protease</fullName>
    </recommendedName>
</protein>
<keyword evidence="3" id="KW-1185">Reference proteome</keyword>
<dbReference type="Proteomes" id="UP000636505">
    <property type="component" value="Unassembled WGS sequence"/>
</dbReference>
<reference evidence="2" key="1">
    <citation type="submission" date="2020-10" db="EMBL/GenBank/DDBJ databases">
        <authorList>
            <person name="Castelo-Branco R."/>
            <person name="Eusebio N."/>
            <person name="Adriana R."/>
            <person name="Vieira A."/>
            <person name="Brugerolle De Fraissinette N."/>
            <person name="Rezende De Castro R."/>
            <person name="Schneider M.P."/>
            <person name="Vasconcelos V."/>
            <person name="Leao P.N."/>
        </authorList>
    </citation>
    <scope>NUCLEOTIDE SEQUENCE</scope>
    <source>
        <strain evidence="2">LEGE 07310</strain>
    </source>
</reference>
<dbReference type="RefSeq" id="WP_228022057.1">
    <property type="nucleotide sequence ID" value="NZ_JADEXG010000106.1"/>
</dbReference>
<keyword evidence="1" id="KW-0732">Signal</keyword>
<sequence length="138" mass="14846">PPHPDDWALVVLSKPLGEKYGTIGFAEIDSAELASESFQEKLLMVGYSGDYPVENPGQTAGAHAGCTVLGEDNLEVVYHECDTFPGSSGGPVLAEIDEQFYIVALNSAEARDSFGEGVVNYAVKVPRMLRQIRAQLTN</sequence>
<dbReference type="InterPro" id="IPR050966">
    <property type="entry name" value="Glutamyl_endopeptidase"/>
</dbReference>
<gene>
    <name evidence="2" type="ORF">IQ241_24250</name>
</gene>
<evidence type="ECO:0000313" key="3">
    <source>
        <dbReference type="Proteomes" id="UP000636505"/>
    </source>
</evidence>
<dbReference type="PANTHER" id="PTHR15462">
    <property type="entry name" value="SERINE PROTEASE"/>
    <property type="match status" value="1"/>
</dbReference>
<evidence type="ECO:0000313" key="2">
    <source>
        <dbReference type="EMBL" id="MBE9080362.1"/>
    </source>
</evidence>
<proteinExistence type="predicted"/>
<organism evidence="2 3">
    <name type="scientific">Vasconcelosia minhoensis LEGE 07310</name>
    <dbReference type="NCBI Taxonomy" id="915328"/>
    <lineage>
        <taxon>Bacteria</taxon>
        <taxon>Bacillati</taxon>
        <taxon>Cyanobacteriota</taxon>
        <taxon>Cyanophyceae</taxon>
        <taxon>Nodosilineales</taxon>
        <taxon>Cymatolegaceae</taxon>
        <taxon>Vasconcelosia</taxon>
        <taxon>Vasconcelosia minhoensis</taxon>
    </lineage>
</organism>
<dbReference type="InterPro" id="IPR043504">
    <property type="entry name" value="Peptidase_S1_PA_chymotrypsin"/>
</dbReference>
<feature type="non-terminal residue" evidence="2">
    <location>
        <position position="1"/>
    </location>
</feature>
<evidence type="ECO:0008006" key="4">
    <source>
        <dbReference type="Google" id="ProtNLM"/>
    </source>
</evidence>
<accession>A0A8J7DDY3</accession>
<comment type="caution">
    <text evidence="2">The sequence shown here is derived from an EMBL/GenBank/DDBJ whole genome shotgun (WGS) entry which is preliminary data.</text>
</comment>